<dbReference type="InterPro" id="IPR011009">
    <property type="entry name" value="Kinase-like_dom_sf"/>
</dbReference>
<comment type="similarity">
    <text evidence="1">Belongs to the protein kinase superfamily. ADCK protein kinase family.</text>
</comment>
<organism evidence="4 5">
    <name type="scientific">Paenibacillus agricola</name>
    <dbReference type="NCBI Taxonomy" id="2716264"/>
    <lineage>
        <taxon>Bacteria</taxon>
        <taxon>Bacillati</taxon>
        <taxon>Bacillota</taxon>
        <taxon>Bacilli</taxon>
        <taxon>Bacillales</taxon>
        <taxon>Paenibacillaceae</taxon>
        <taxon>Paenibacillus</taxon>
    </lineage>
</organism>
<evidence type="ECO:0000256" key="1">
    <source>
        <dbReference type="ARBA" id="ARBA00009670"/>
    </source>
</evidence>
<dbReference type="Pfam" id="PF03109">
    <property type="entry name" value="ABC1"/>
    <property type="match status" value="1"/>
</dbReference>
<evidence type="ECO:0000313" key="5">
    <source>
        <dbReference type="Proteomes" id="UP001165962"/>
    </source>
</evidence>
<evidence type="ECO:0000256" key="2">
    <source>
        <dbReference type="SAM" id="Phobius"/>
    </source>
</evidence>
<keyword evidence="2" id="KW-1133">Transmembrane helix</keyword>
<feature type="transmembrane region" description="Helical" evidence="2">
    <location>
        <begin position="528"/>
        <end position="551"/>
    </location>
</feature>
<keyword evidence="4" id="KW-0808">Transferase</keyword>
<dbReference type="SUPFAM" id="SSF56112">
    <property type="entry name" value="Protein kinase-like (PK-like)"/>
    <property type="match status" value="1"/>
</dbReference>
<dbReference type="PANTHER" id="PTHR10566">
    <property type="entry name" value="CHAPERONE-ACTIVITY OF BC1 COMPLEX CABC1 -RELATED"/>
    <property type="match status" value="1"/>
</dbReference>
<dbReference type="InterPro" id="IPR000719">
    <property type="entry name" value="Prot_kinase_dom"/>
</dbReference>
<dbReference type="InterPro" id="IPR004147">
    <property type="entry name" value="ABC1_dom"/>
</dbReference>
<keyword evidence="4" id="KW-0418">Kinase</keyword>
<dbReference type="PANTHER" id="PTHR10566:SF113">
    <property type="entry name" value="PROTEIN ACTIVITY OF BC1 COMPLEX KINASE 7, CHLOROPLASTIC"/>
    <property type="match status" value="1"/>
</dbReference>
<name>A0ABX0JFT3_9BACL</name>
<dbReference type="GO" id="GO:0016301">
    <property type="term" value="F:kinase activity"/>
    <property type="evidence" value="ECO:0007669"/>
    <property type="project" value="UniProtKB-KW"/>
</dbReference>
<accession>A0ABX0JFT3</accession>
<dbReference type="Gene3D" id="1.10.510.10">
    <property type="entry name" value="Transferase(Phosphotransferase) domain 1"/>
    <property type="match status" value="1"/>
</dbReference>
<keyword evidence="2" id="KW-0472">Membrane</keyword>
<evidence type="ECO:0000259" key="3">
    <source>
        <dbReference type="PROSITE" id="PS50011"/>
    </source>
</evidence>
<feature type="domain" description="Protein kinase" evidence="3">
    <location>
        <begin position="126"/>
        <end position="459"/>
    </location>
</feature>
<gene>
    <name evidence="4" type="ORF">G9U52_28425</name>
</gene>
<protein>
    <submittedName>
        <fullName evidence="4">AarF/ABC1/UbiB kinase family protein</fullName>
    </submittedName>
</protein>
<keyword evidence="2" id="KW-0812">Transmembrane</keyword>
<keyword evidence="5" id="KW-1185">Reference proteome</keyword>
<evidence type="ECO:0000313" key="4">
    <source>
        <dbReference type="EMBL" id="NHN33747.1"/>
    </source>
</evidence>
<reference evidence="4" key="1">
    <citation type="submission" date="2020-03" db="EMBL/GenBank/DDBJ databases">
        <title>Draft sequencing of Paenibacilllus sp. S3N08.</title>
        <authorList>
            <person name="Kim D.-U."/>
        </authorList>
    </citation>
    <scope>NUCLEOTIDE SEQUENCE</scope>
    <source>
        <strain evidence="4">S3N08</strain>
    </source>
</reference>
<dbReference type="CDD" id="cd05121">
    <property type="entry name" value="ABC1_ADCK3-like"/>
    <property type="match status" value="1"/>
</dbReference>
<dbReference type="EMBL" id="JAAOIW010000013">
    <property type="protein sequence ID" value="NHN33747.1"/>
    <property type="molecule type" value="Genomic_DNA"/>
</dbReference>
<sequence length="559" mass="64116">MMIKIRHTKRYREIAVALVRHGFGYMVEELGLFHLLTFPRLGLRRREHAAASAKTMEVRIRLVLEQLGPTFIKLGQLTSTRNDLLSKELIHELEKLQDQVPPFSSEQARAILQEELHKPIEEVLMEFDDQPIAAASIGQVHFGRLLTGEAVAIKIQRPFVKEMVNRDLEILADLAELAERRLDWVSRYRIREMIEEFSRSLKEELNYVTEGKNADSIARQFIRQSTVIIPKVYWKHTTSKVLIMEYVEGIKLNQSEELTAQGYDRELIAKQFVNAMMHQILIEGLFHADPHPGNVFVLPEGRLAFVDFGMVGRLDPDMKYHLSSLIIAIMRKNTDSIIRSILRLGLVSEEVDMTTLRRDLNQLREQYYDVPFAQVSLGKALNELLIIANRHHILVPTDLTLLGKALLTIEGVTEKLYPEGRLIDMAEPFGRKLVKDRMSSGQIPKRFWRNLIELGDTFLELPKQANQLTRMIRTGKLRMEIGLSEIDLLMRKLDQVSNRISFSIVLLSFSIIMVGLILAAALGNEKLFLWHIPVIEIGSVVASLMVIYLLYSIIKSGRI</sequence>
<feature type="transmembrane region" description="Helical" evidence="2">
    <location>
        <begin position="500"/>
        <end position="522"/>
    </location>
</feature>
<comment type="caution">
    <text evidence="4">The sequence shown here is derived from an EMBL/GenBank/DDBJ whole genome shotgun (WGS) entry which is preliminary data.</text>
</comment>
<dbReference type="PROSITE" id="PS50011">
    <property type="entry name" value="PROTEIN_KINASE_DOM"/>
    <property type="match status" value="1"/>
</dbReference>
<dbReference type="InterPro" id="IPR050154">
    <property type="entry name" value="UbiB_kinase"/>
</dbReference>
<proteinExistence type="inferred from homology"/>
<dbReference type="Proteomes" id="UP001165962">
    <property type="component" value="Unassembled WGS sequence"/>
</dbReference>